<dbReference type="CDD" id="cd24055">
    <property type="entry name" value="ASKHA_NBD_ChPPX-like"/>
    <property type="match status" value="1"/>
</dbReference>
<dbReference type="Pfam" id="PF02541">
    <property type="entry name" value="Ppx-GppA"/>
    <property type="match status" value="1"/>
</dbReference>
<organism evidence="2 3">
    <name type="scientific">Lacihabitans soyangensis</name>
    <dbReference type="NCBI Taxonomy" id="869394"/>
    <lineage>
        <taxon>Bacteria</taxon>
        <taxon>Pseudomonadati</taxon>
        <taxon>Bacteroidota</taxon>
        <taxon>Cytophagia</taxon>
        <taxon>Cytophagales</taxon>
        <taxon>Leadbetterellaceae</taxon>
        <taxon>Lacihabitans</taxon>
    </lineage>
</organism>
<dbReference type="InterPro" id="IPR043129">
    <property type="entry name" value="ATPase_NBD"/>
</dbReference>
<evidence type="ECO:0000313" key="3">
    <source>
        <dbReference type="Proteomes" id="UP001204144"/>
    </source>
</evidence>
<dbReference type="Gene3D" id="3.30.420.150">
    <property type="entry name" value="Exopolyphosphatase. Domain 2"/>
    <property type="match status" value="1"/>
</dbReference>
<dbReference type="RefSeq" id="WP_255037201.1">
    <property type="nucleotide sequence ID" value="NZ_RJUF01000028.1"/>
</dbReference>
<reference evidence="2 3" key="1">
    <citation type="submission" date="2018-11" db="EMBL/GenBank/DDBJ databases">
        <title>Novel bacteria species description.</title>
        <authorList>
            <person name="Han J.-H."/>
        </authorList>
    </citation>
    <scope>NUCLEOTIDE SEQUENCE [LARGE SCALE GENOMIC DNA]</scope>
    <source>
        <strain evidence="2 3">KCTC23259</strain>
    </source>
</reference>
<dbReference type="AlphaFoldDB" id="A0AAE3KST2"/>
<dbReference type="Proteomes" id="UP001204144">
    <property type="component" value="Unassembled WGS sequence"/>
</dbReference>
<dbReference type="InterPro" id="IPR003695">
    <property type="entry name" value="Ppx_GppA_N"/>
</dbReference>
<comment type="caution">
    <text evidence="2">The sequence shown here is derived from an EMBL/GenBank/DDBJ whole genome shotgun (WGS) entry which is preliminary data.</text>
</comment>
<dbReference type="InterPro" id="IPR050273">
    <property type="entry name" value="GppA/Ppx_hydrolase"/>
</dbReference>
<accession>A0AAE3KST2</accession>
<evidence type="ECO:0000259" key="1">
    <source>
        <dbReference type="Pfam" id="PF02541"/>
    </source>
</evidence>
<feature type="domain" description="Ppx/GppA phosphatase N-terminal" evidence="1">
    <location>
        <begin position="22"/>
        <end position="301"/>
    </location>
</feature>
<dbReference type="EMBL" id="RJUF01000028">
    <property type="protein sequence ID" value="MCP9763418.1"/>
    <property type="molecule type" value="Genomic_DNA"/>
</dbReference>
<sequence length="304" mass="34412">MKKAIIDLGTNTFHLMIFEGQNILFKTSIASKIGQGGINQNIITEDGIQRALAVLTTFKQKLIEFEVDFANVFAFGTSAIRNANNQEAFVERVRNETQITVTVIDGNKEAELIYTGVSNAVKIDKNALIVDIGGGSVEFILCNPEKILWKRSFEIGGQRLMEKFMKKDKISQTEMGRLEEYLRQELLPLTNAVHQYQPEVLIGSSGSFDTLNDMFFWKKTGDFAPTDIVGFDYPISEFWIAFEQLIFANHEERMKIGGMIPLRVDMIVVAVCLIKFVLQTYNINEIKISNYALKEGAFFNLAMF</sequence>
<dbReference type="Gene3D" id="3.30.420.40">
    <property type="match status" value="1"/>
</dbReference>
<dbReference type="PANTHER" id="PTHR30005">
    <property type="entry name" value="EXOPOLYPHOSPHATASE"/>
    <property type="match status" value="1"/>
</dbReference>
<dbReference type="GO" id="GO:0016462">
    <property type="term" value="F:pyrophosphatase activity"/>
    <property type="evidence" value="ECO:0007669"/>
    <property type="project" value="TreeGrafter"/>
</dbReference>
<name>A0AAE3KST2_9BACT</name>
<dbReference type="PANTHER" id="PTHR30005:SF0">
    <property type="entry name" value="RETROGRADE REGULATION PROTEIN 2"/>
    <property type="match status" value="1"/>
</dbReference>
<keyword evidence="3" id="KW-1185">Reference proteome</keyword>
<protein>
    <submittedName>
        <fullName evidence="2">Phosphatase</fullName>
    </submittedName>
</protein>
<proteinExistence type="predicted"/>
<evidence type="ECO:0000313" key="2">
    <source>
        <dbReference type="EMBL" id="MCP9763418.1"/>
    </source>
</evidence>
<dbReference type="SUPFAM" id="SSF53067">
    <property type="entry name" value="Actin-like ATPase domain"/>
    <property type="match status" value="2"/>
</dbReference>
<gene>
    <name evidence="2" type="ORF">EGI31_10665</name>
</gene>